<evidence type="ECO:0000256" key="9">
    <source>
        <dbReference type="SAM" id="MobiDB-lite"/>
    </source>
</evidence>
<organism evidence="10 11">
    <name type="scientific">Canna indica</name>
    <name type="common">Indian-shot</name>
    <dbReference type="NCBI Taxonomy" id="4628"/>
    <lineage>
        <taxon>Eukaryota</taxon>
        <taxon>Viridiplantae</taxon>
        <taxon>Streptophyta</taxon>
        <taxon>Embryophyta</taxon>
        <taxon>Tracheophyta</taxon>
        <taxon>Spermatophyta</taxon>
        <taxon>Magnoliopsida</taxon>
        <taxon>Liliopsida</taxon>
        <taxon>Zingiberales</taxon>
        <taxon>Cannaceae</taxon>
        <taxon>Canna</taxon>
    </lineage>
</organism>
<feature type="compositionally biased region" description="Basic residues" evidence="9">
    <location>
        <begin position="191"/>
        <end position="207"/>
    </location>
</feature>
<feature type="compositionally biased region" description="Polar residues" evidence="9">
    <location>
        <begin position="247"/>
        <end position="262"/>
    </location>
</feature>
<dbReference type="PRINTS" id="PR00616">
    <property type="entry name" value="CCAATSUBUNTB"/>
</dbReference>
<proteinExistence type="inferred from homology"/>
<dbReference type="InterPro" id="IPR018362">
    <property type="entry name" value="CCAAT-binding_factor_CS"/>
</dbReference>
<evidence type="ECO:0000313" key="10">
    <source>
        <dbReference type="EMBL" id="WOK92416.1"/>
    </source>
</evidence>
<keyword evidence="2 8" id="KW-0805">Transcription regulation</keyword>
<name>A0AAQ3JMJ4_9LILI</name>
<dbReference type="PROSITE" id="PS00686">
    <property type="entry name" value="NFYA_HAP2_1"/>
    <property type="match status" value="1"/>
</dbReference>
<dbReference type="Proteomes" id="UP001327560">
    <property type="component" value="Chromosome 1"/>
</dbReference>
<evidence type="ECO:0000256" key="6">
    <source>
        <dbReference type="ARBA" id="ARBA00023242"/>
    </source>
</evidence>
<dbReference type="GO" id="GO:0003677">
    <property type="term" value="F:DNA binding"/>
    <property type="evidence" value="ECO:0007669"/>
    <property type="project" value="UniProtKB-KW"/>
</dbReference>
<evidence type="ECO:0000256" key="4">
    <source>
        <dbReference type="ARBA" id="ARBA00023159"/>
    </source>
</evidence>
<evidence type="ECO:0000256" key="8">
    <source>
        <dbReference type="RuleBase" id="RU367155"/>
    </source>
</evidence>
<dbReference type="SMART" id="SM00521">
    <property type="entry name" value="CBF"/>
    <property type="match status" value="1"/>
</dbReference>
<evidence type="ECO:0000256" key="5">
    <source>
        <dbReference type="ARBA" id="ARBA00023163"/>
    </source>
</evidence>
<evidence type="ECO:0000256" key="3">
    <source>
        <dbReference type="ARBA" id="ARBA00023125"/>
    </source>
</evidence>
<keyword evidence="5 8" id="KW-0804">Transcription</keyword>
<feature type="compositionally biased region" description="Basic and acidic residues" evidence="9">
    <location>
        <begin position="217"/>
        <end position="230"/>
    </location>
</feature>
<feature type="compositionally biased region" description="Basic and acidic residues" evidence="9">
    <location>
        <begin position="286"/>
        <end position="297"/>
    </location>
</feature>
<evidence type="ECO:0000256" key="7">
    <source>
        <dbReference type="ARBA" id="ARBA00025911"/>
    </source>
</evidence>
<feature type="compositionally biased region" description="Polar residues" evidence="9">
    <location>
        <begin position="51"/>
        <end position="88"/>
    </location>
</feature>
<dbReference type="EMBL" id="CP136890">
    <property type="protein sequence ID" value="WOK92416.1"/>
    <property type="molecule type" value="Genomic_DNA"/>
</dbReference>
<dbReference type="Gene3D" id="6.10.250.2430">
    <property type="match status" value="1"/>
</dbReference>
<gene>
    <name evidence="10" type="ORF">Cni_G01107</name>
</gene>
<dbReference type="Pfam" id="PF02045">
    <property type="entry name" value="CBFB_NFYA"/>
    <property type="match status" value="1"/>
</dbReference>
<feature type="region of interest" description="Disordered" evidence="9">
    <location>
        <begin position="41"/>
        <end position="88"/>
    </location>
</feature>
<evidence type="ECO:0000256" key="1">
    <source>
        <dbReference type="ARBA" id="ARBA00004123"/>
    </source>
</evidence>
<comment type="function">
    <text evidence="8">Component of the sequence-specific heterotrimeric transcription factor (NF-Y) which specifically recognizes a 5'-CCAAT-3' box motif found in the promoters of its target genes.</text>
</comment>
<evidence type="ECO:0000256" key="2">
    <source>
        <dbReference type="ARBA" id="ARBA00023015"/>
    </source>
</evidence>
<accession>A0AAQ3JMJ4</accession>
<keyword evidence="4" id="KW-0010">Activator</keyword>
<dbReference type="PROSITE" id="PS51152">
    <property type="entry name" value="NFYA_HAP2_2"/>
    <property type="match status" value="1"/>
</dbReference>
<reference evidence="10 11" key="1">
    <citation type="submission" date="2023-10" db="EMBL/GenBank/DDBJ databases">
        <title>Chromosome-scale genome assembly provides insights into flower coloration mechanisms of Canna indica.</title>
        <authorList>
            <person name="Li C."/>
        </authorList>
    </citation>
    <scope>NUCLEOTIDE SEQUENCE [LARGE SCALE GENOMIC DNA]</scope>
    <source>
        <tissue evidence="10">Flower</tissue>
    </source>
</reference>
<dbReference type="GO" id="GO:0016602">
    <property type="term" value="C:CCAAT-binding factor complex"/>
    <property type="evidence" value="ECO:0007669"/>
    <property type="project" value="InterPro"/>
</dbReference>
<feature type="region of interest" description="Disordered" evidence="9">
    <location>
        <begin position="191"/>
        <end position="317"/>
    </location>
</feature>
<keyword evidence="6 8" id="KW-0539">Nucleus</keyword>
<keyword evidence="3 8" id="KW-0238">DNA-binding</keyword>
<protein>
    <recommendedName>
        <fullName evidence="8">Nuclear transcription factor Y subunit</fullName>
    </recommendedName>
</protein>
<comment type="similarity">
    <text evidence="8">Belongs to the NFYA/HAP2 subunit family.</text>
</comment>
<dbReference type="PANTHER" id="PTHR12632">
    <property type="entry name" value="TRANSCRIPTION FACTOR NF-Y ALPHA-RELATED"/>
    <property type="match status" value="1"/>
</dbReference>
<dbReference type="AlphaFoldDB" id="A0AAQ3JMJ4"/>
<keyword evidence="11" id="KW-1185">Reference proteome</keyword>
<sequence>MESHPGGANTVDRSMQPALSTTIGAQPWWCGTVFAAVNTSKSPSVGPEVGESQQSCGVDGTSNSSKGTPNMNTTDDSLGGENQNLHPASSAMTSMMPEYLAPQTQLELGQSIACATYPFTDPYFAGLVAPYGTQAIVHPQIIGMPHSRMPLPLEMAEEPVYVNAKQYHGILRRRQSRAKAELEKKLVKSRKPYLHESRHRHAMRRARGCGGRFLNTKKNDDNDDDAKTDKQTGLNSGAFLPGADCSDNANPSNRLQEGTSESRAFISGNDGYQEHSESQLSSFHLKPGDRAEDKEHSGQSPVGILVNRPPSRAVATQ</sequence>
<evidence type="ECO:0000313" key="11">
    <source>
        <dbReference type="Proteomes" id="UP001327560"/>
    </source>
</evidence>
<comment type="subunit">
    <text evidence="7">Heterotrimeric transcription factor composed of three components, NF-YA, NF-YB and NF-YC. NF-YB and NF-YC must interact and dimerize for NF-YA association and DNA binding.</text>
</comment>
<dbReference type="InterPro" id="IPR001289">
    <property type="entry name" value="NFYA"/>
</dbReference>
<dbReference type="GO" id="GO:0003700">
    <property type="term" value="F:DNA-binding transcription factor activity"/>
    <property type="evidence" value="ECO:0007669"/>
    <property type="project" value="UniProtKB-UniRule"/>
</dbReference>
<comment type="subcellular location">
    <subcellularLocation>
        <location evidence="1 8">Nucleus</location>
    </subcellularLocation>
</comment>